<sequence length="266" mass="28421">MPAEAGTAPRGMVTDQLQAGARGWWCWAAAAWAPGDAASPARQPDAGPPLPPATVVPPPSPLLLHMVYSPMLCSPAAAACVRAARWRRQMQQLGRLSRRSWTRGLGLSLARTTSRPHPPDHPHQDAAHPPPPFHQHFVVKGGTIILLRQGDMASCCGLSAFRRGGGKKLGQVKGHGAGKAVVGRPWRWGAGVGVWPPRKHHSGWSAVAVNVHIVWHVSGSRTVATTSAPPKYPLLTSRPTHGHACDEQRRTLSSLGVHPRGVPLDE</sequence>
<evidence type="ECO:0000313" key="3">
    <source>
        <dbReference type="Proteomes" id="UP000770661"/>
    </source>
</evidence>
<feature type="compositionally biased region" description="Basic and acidic residues" evidence="1">
    <location>
        <begin position="117"/>
        <end position="126"/>
    </location>
</feature>
<proteinExistence type="predicted"/>
<evidence type="ECO:0000313" key="2">
    <source>
        <dbReference type="EMBL" id="KAG0708051.1"/>
    </source>
</evidence>
<protein>
    <submittedName>
        <fullName evidence="2">Uncharacterized protein</fullName>
    </submittedName>
</protein>
<organism evidence="2 3">
    <name type="scientific">Chionoecetes opilio</name>
    <name type="common">Atlantic snow crab</name>
    <name type="synonym">Cancer opilio</name>
    <dbReference type="NCBI Taxonomy" id="41210"/>
    <lineage>
        <taxon>Eukaryota</taxon>
        <taxon>Metazoa</taxon>
        <taxon>Ecdysozoa</taxon>
        <taxon>Arthropoda</taxon>
        <taxon>Crustacea</taxon>
        <taxon>Multicrustacea</taxon>
        <taxon>Malacostraca</taxon>
        <taxon>Eumalacostraca</taxon>
        <taxon>Eucarida</taxon>
        <taxon>Decapoda</taxon>
        <taxon>Pleocyemata</taxon>
        <taxon>Brachyura</taxon>
        <taxon>Eubrachyura</taxon>
        <taxon>Majoidea</taxon>
        <taxon>Majidae</taxon>
        <taxon>Chionoecetes</taxon>
    </lineage>
</organism>
<keyword evidence="3" id="KW-1185">Reference proteome</keyword>
<reference evidence="2" key="1">
    <citation type="submission" date="2020-07" db="EMBL/GenBank/DDBJ databases">
        <title>The High-quality genome of the commercially important snow crab, Chionoecetes opilio.</title>
        <authorList>
            <person name="Jeong J.-H."/>
            <person name="Ryu S."/>
        </authorList>
    </citation>
    <scope>NUCLEOTIDE SEQUENCE</scope>
    <source>
        <strain evidence="2">MADBK_172401_WGS</strain>
        <tissue evidence="2">Digestive gland</tissue>
    </source>
</reference>
<dbReference type="AlphaFoldDB" id="A0A8J4XLB0"/>
<evidence type="ECO:0000256" key="1">
    <source>
        <dbReference type="SAM" id="MobiDB-lite"/>
    </source>
</evidence>
<dbReference type="EMBL" id="JACEEZ010024793">
    <property type="protein sequence ID" value="KAG0708051.1"/>
    <property type="molecule type" value="Genomic_DNA"/>
</dbReference>
<dbReference type="Proteomes" id="UP000770661">
    <property type="component" value="Unassembled WGS sequence"/>
</dbReference>
<gene>
    <name evidence="2" type="ORF">GWK47_024067</name>
</gene>
<name>A0A8J4XLB0_CHIOP</name>
<accession>A0A8J4XLB0</accession>
<comment type="caution">
    <text evidence="2">The sequence shown here is derived from an EMBL/GenBank/DDBJ whole genome shotgun (WGS) entry which is preliminary data.</text>
</comment>
<feature type="region of interest" description="Disordered" evidence="1">
    <location>
        <begin position="110"/>
        <end position="130"/>
    </location>
</feature>